<proteinExistence type="predicted"/>
<gene>
    <name evidence="1" type="ORF">L6452_08465</name>
</gene>
<sequence>MRYHGADLVLIVGIGGLGIIISNYNQDIVMSAAVARGHGGDVGLILLLIQIEYLQSARQQHQNGKKKNRGMSRSKNLDIAFEANGNKPLPIEFDLIEDTYKPVGSYASKLTRYLGNLIGYSASPHHRSWNEVYPEFKTSIIRRLRRFFFLDPIVPEWPKILAGIERDCQDQKPGNTLQSSIDNWHDMHYRPSGGWVNELPKKDYEQMLAERASQTQQDGSTSSSFVNEKEIITKVLGGMSRSQPRD</sequence>
<dbReference type="EMBL" id="CM042049">
    <property type="protein sequence ID" value="KAI3746047.1"/>
    <property type="molecule type" value="Genomic_DNA"/>
</dbReference>
<protein>
    <submittedName>
        <fullName evidence="1">Uncharacterized protein</fullName>
    </submittedName>
</protein>
<dbReference type="Proteomes" id="UP001055879">
    <property type="component" value="Linkage Group LG03"/>
</dbReference>
<evidence type="ECO:0000313" key="1">
    <source>
        <dbReference type="EMBL" id="KAI3746047.1"/>
    </source>
</evidence>
<reference evidence="2" key="1">
    <citation type="journal article" date="2022" name="Mol. Ecol. Resour.">
        <title>The genomes of chicory, endive, great burdock and yacon provide insights into Asteraceae palaeo-polyploidization history and plant inulin production.</title>
        <authorList>
            <person name="Fan W."/>
            <person name="Wang S."/>
            <person name="Wang H."/>
            <person name="Wang A."/>
            <person name="Jiang F."/>
            <person name="Liu H."/>
            <person name="Zhao H."/>
            <person name="Xu D."/>
            <person name="Zhang Y."/>
        </authorList>
    </citation>
    <scope>NUCLEOTIDE SEQUENCE [LARGE SCALE GENOMIC DNA]</scope>
    <source>
        <strain evidence="2">cv. Niubang</strain>
    </source>
</reference>
<name>A0ACB9DHL0_ARCLA</name>
<reference evidence="1 2" key="2">
    <citation type="journal article" date="2022" name="Mol. Ecol. Resour.">
        <title>The genomes of chicory, endive, great burdock and yacon provide insights into Asteraceae paleo-polyploidization history and plant inulin production.</title>
        <authorList>
            <person name="Fan W."/>
            <person name="Wang S."/>
            <person name="Wang H."/>
            <person name="Wang A."/>
            <person name="Jiang F."/>
            <person name="Liu H."/>
            <person name="Zhao H."/>
            <person name="Xu D."/>
            <person name="Zhang Y."/>
        </authorList>
    </citation>
    <scope>NUCLEOTIDE SEQUENCE [LARGE SCALE GENOMIC DNA]</scope>
    <source>
        <strain evidence="2">cv. Niubang</strain>
    </source>
</reference>
<evidence type="ECO:0000313" key="2">
    <source>
        <dbReference type="Proteomes" id="UP001055879"/>
    </source>
</evidence>
<organism evidence="1 2">
    <name type="scientific">Arctium lappa</name>
    <name type="common">Greater burdock</name>
    <name type="synonym">Lappa major</name>
    <dbReference type="NCBI Taxonomy" id="4217"/>
    <lineage>
        <taxon>Eukaryota</taxon>
        <taxon>Viridiplantae</taxon>
        <taxon>Streptophyta</taxon>
        <taxon>Embryophyta</taxon>
        <taxon>Tracheophyta</taxon>
        <taxon>Spermatophyta</taxon>
        <taxon>Magnoliopsida</taxon>
        <taxon>eudicotyledons</taxon>
        <taxon>Gunneridae</taxon>
        <taxon>Pentapetalae</taxon>
        <taxon>asterids</taxon>
        <taxon>campanulids</taxon>
        <taxon>Asterales</taxon>
        <taxon>Asteraceae</taxon>
        <taxon>Carduoideae</taxon>
        <taxon>Cardueae</taxon>
        <taxon>Arctiinae</taxon>
        <taxon>Arctium</taxon>
    </lineage>
</organism>
<comment type="caution">
    <text evidence="1">The sequence shown here is derived from an EMBL/GenBank/DDBJ whole genome shotgun (WGS) entry which is preliminary data.</text>
</comment>
<accession>A0ACB9DHL0</accession>
<keyword evidence="2" id="KW-1185">Reference proteome</keyword>